<sequence>MLTLHKKLIVDDRGNPTDVIIPWAEFLEISEMLAIDLDETAIGDLKQAKADRIAGNKEAYVSLDDV</sequence>
<comment type="caution">
    <text evidence="1">The sequence shown here is derived from an EMBL/GenBank/DDBJ whole genome shotgun (WGS) entry which is preliminary data.</text>
</comment>
<dbReference type="Proteomes" id="UP000249396">
    <property type="component" value="Unassembled WGS sequence"/>
</dbReference>
<organism evidence="1 2">
    <name type="scientific">Candidatus Methylumidiphilus alinenensis</name>
    <dbReference type="NCBI Taxonomy" id="2202197"/>
    <lineage>
        <taxon>Bacteria</taxon>
        <taxon>Pseudomonadati</taxon>
        <taxon>Pseudomonadota</taxon>
        <taxon>Gammaproteobacteria</taxon>
        <taxon>Methylococcales</taxon>
        <taxon>Candidatus Methylumidiphilus</taxon>
    </lineage>
</organism>
<accession>A0A2W4SP96</accession>
<reference evidence="1 2" key="1">
    <citation type="journal article" date="2018" name="Aquat. Microb. Ecol.">
        <title>Gammaproteobacterial methanotrophs dominate.</title>
        <authorList>
            <person name="Rissanen A.J."/>
            <person name="Saarenheimo J."/>
            <person name="Tiirola M."/>
            <person name="Peura S."/>
            <person name="Aalto S.L."/>
            <person name="Karvinen A."/>
            <person name="Nykanen H."/>
        </authorList>
    </citation>
    <scope>NUCLEOTIDE SEQUENCE [LARGE SCALE GENOMIC DNA]</scope>
    <source>
        <strain evidence="1">AMbin10</strain>
    </source>
</reference>
<evidence type="ECO:0000313" key="2">
    <source>
        <dbReference type="Proteomes" id="UP000249396"/>
    </source>
</evidence>
<dbReference type="AlphaFoldDB" id="A0A2W4SP96"/>
<proteinExistence type="predicted"/>
<evidence type="ECO:0000313" key="1">
    <source>
        <dbReference type="EMBL" id="PZN74654.1"/>
    </source>
</evidence>
<gene>
    <name evidence="1" type="ORF">DM484_20675</name>
</gene>
<dbReference type="EMBL" id="QJPH01000416">
    <property type="protein sequence ID" value="PZN74654.1"/>
    <property type="molecule type" value="Genomic_DNA"/>
</dbReference>
<name>A0A2W4SP96_9GAMM</name>
<protein>
    <submittedName>
        <fullName evidence="1">Uncharacterized protein</fullName>
    </submittedName>
</protein>